<proteinExistence type="predicted"/>
<keyword evidence="2" id="KW-1185">Reference proteome</keyword>
<dbReference type="OrthoDB" id="124996at2759"/>
<organism evidence="1 2">
    <name type="scientific">Phytophthora lilii</name>
    <dbReference type="NCBI Taxonomy" id="2077276"/>
    <lineage>
        <taxon>Eukaryota</taxon>
        <taxon>Sar</taxon>
        <taxon>Stramenopiles</taxon>
        <taxon>Oomycota</taxon>
        <taxon>Peronosporomycetes</taxon>
        <taxon>Peronosporales</taxon>
        <taxon>Peronosporaceae</taxon>
        <taxon>Phytophthora</taxon>
    </lineage>
</organism>
<dbReference type="AlphaFoldDB" id="A0A9W6YI66"/>
<sequence>MLASVRKEVFVELFPEYTAYVKEVWAIFEGPRILKVIWNCCLVGKLSTNDPVATKPTVTWAELFGCPNDPRQYSAEYREAMQRLEVAGLEDVGDHRGVEAYINYIVKHAGLPVTGRQSMETDFVSQLESESALFSRGFGKLFELEVPPPAQLCSVEDGSNFIQKWANVPTRPARCAGNANVFWPKFSGPGVDGMTASLIRNELPSLVFDLNGNEVPSSGITRLNAGFFFSTIVSGRSVGTVLDLQRQWKLSTLQVNYSSNANLLVAETCSAIAESVSVEKLTLQIDRFGSSSPWRWLAHALGG</sequence>
<accession>A0A9W6YI66</accession>
<dbReference type="Proteomes" id="UP001165083">
    <property type="component" value="Unassembled WGS sequence"/>
</dbReference>
<comment type="caution">
    <text evidence="1">The sequence shown here is derived from an EMBL/GenBank/DDBJ whole genome shotgun (WGS) entry which is preliminary data.</text>
</comment>
<protein>
    <submittedName>
        <fullName evidence="1">Unnamed protein product</fullName>
    </submittedName>
</protein>
<dbReference type="EMBL" id="BSXW01012436">
    <property type="protein sequence ID" value="GMF64920.1"/>
    <property type="molecule type" value="Genomic_DNA"/>
</dbReference>
<evidence type="ECO:0000313" key="1">
    <source>
        <dbReference type="EMBL" id="GMF64920.1"/>
    </source>
</evidence>
<reference evidence="1" key="1">
    <citation type="submission" date="2023-04" db="EMBL/GenBank/DDBJ databases">
        <title>Phytophthora lilii NBRC 32176.</title>
        <authorList>
            <person name="Ichikawa N."/>
            <person name="Sato H."/>
            <person name="Tonouchi N."/>
        </authorList>
    </citation>
    <scope>NUCLEOTIDE SEQUENCE</scope>
    <source>
        <strain evidence="1">NBRC 32176</strain>
    </source>
</reference>
<name>A0A9W6YI66_9STRA</name>
<gene>
    <name evidence="1" type="ORF">Plil01_001766500</name>
</gene>
<evidence type="ECO:0000313" key="2">
    <source>
        <dbReference type="Proteomes" id="UP001165083"/>
    </source>
</evidence>